<feature type="region of interest" description="Disordered" evidence="1">
    <location>
        <begin position="207"/>
        <end position="253"/>
    </location>
</feature>
<feature type="compositionally biased region" description="Polar residues" evidence="1">
    <location>
        <begin position="478"/>
        <end position="487"/>
    </location>
</feature>
<feature type="compositionally biased region" description="Basic and acidic residues" evidence="1">
    <location>
        <begin position="385"/>
        <end position="403"/>
    </location>
</feature>
<feature type="compositionally biased region" description="Basic and acidic residues" evidence="1">
    <location>
        <begin position="1027"/>
        <end position="1037"/>
    </location>
</feature>
<evidence type="ECO:0000313" key="3">
    <source>
        <dbReference type="EMBL" id="KAF9783780.1"/>
    </source>
</evidence>
<feature type="region of interest" description="Disordered" evidence="1">
    <location>
        <begin position="1013"/>
        <end position="1037"/>
    </location>
</feature>
<feature type="region of interest" description="Disordered" evidence="1">
    <location>
        <begin position="912"/>
        <end position="931"/>
    </location>
</feature>
<dbReference type="EMBL" id="WIUZ02000009">
    <property type="protein sequence ID" value="KAF9783780.1"/>
    <property type="molecule type" value="Genomic_DNA"/>
</dbReference>
<comment type="caution">
    <text evidence="3">The sequence shown here is derived from an EMBL/GenBank/DDBJ whole genome shotgun (WGS) entry which is preliminary data.</text>
</comment>
<feature type="compositionally biased region" description="Basic residues" evidence="1">
    <location>
        <begin position="149"/>
        <end position="166"/>
    </location>
</feature>
<dbReference type="InterPro" id="IPR057725">
    <property type="entry name" value="Ams2-SPT21_N"/>
</dbReference>
<keyword evidence="4" id="KW-1185">Reference proteome</keyword>
<feature type="region of interest" description="Disordered" evidence="1">
    <location>
        <begin position="805"/>
        <end position="901"/>
    </location>
</feature>
<gene>
    <name evidence="3" type="ORF">BJ322DRAFT_1067089</name>
</gene>
<feature type="compositionally biased region" description="Basic residues" evidence="1">
    <location>
        <begin position="626"/>
        <end position="637"/>
    </location>
</feature>
<organism evidence="3 4">
    <name type="scientific">Thelephora terrestris</name>
    <dbReference type="NCBI Taxonomy" id="56493"/>
    <lineage>
        <taxon>Eukaryota</taxon>
        <taxon>Fungi</taxon>
        <taxon>Dikarya</taxon>
        <taxon>Basidiomycota</taxon>
        <taxon>Agaricomycotina</taxon>
        <taxon>Agaricomycetes</taxon>
        <taxon>Thelephorales</taxon>
        <taxon>Thelephoraceae</taxon>
        <taxon>Thelephora</taxon>
    </lineage>
</organism>
<proteinExistence type="predicted"/>
<feature type="region of interest" description="Disordered" evidence="1">
    <location>
        <begin position="471"/>
        <end position="490"/>
    </location>
</feature>
<feature type="compositionally biased region" description="Polar residues" evidence="1">
    <location>
        <begin position="167"/>
        <end position="190"/>
    </location>
</feature>
<dbReference type="Proteomes" id="UP000736335">
    <property type="component" value="Unassembled WGS sequence"/>
</dbReference>
<feature type="region of interest" description="Disordered" evidence="1">
    <location>
        <begin position="511"/>
        <end position="600"/>
    </location>
</feature>
<reference evidence="3" key="1">
    <citation type="journal article" date="2020" name="Nat. Commun.">
        <title>Large-scale genome sequencing of mycorrhizal fungi provides insights into the early evolution of symbiotic traits.</title>
        <authorList>
            <person name="Miyauchi S."/>
            <person name="Kiss E."/>
            <person name="Kuo A."/>
            <person name="Drula E."/>
            <person name="Kohler A."/>
            <person name="Sanchez-Garcia M."/>
            <person name="Morin E."/>
            <person name="Andreopoulos B."/>
            <person name="Barry K.W."/>
            <person name="Bonito G."/>
            <person name="Buee M."/>
            <person name="Carver A."/>
            <person name="Chen C."/>
            <person name="Cichocki N."/>
            <person name="Clum A."/>
            <person name="Culley D."/>
            <person name="Crous P.W."/>
            <person name="Fauchery L."/>
            <person name="Girlanda M."/>
            <person name="Hayes R.D."/>
            <person name="Keri Z."/>
            <person name="LaButti K."/>
            <person name="Lipzen A."/>
            <person name="Lombard V."/>
            <person name="Magnuson J."/>
            <person name="Maillard F."/>
            <person name="Murat C."/>
            <person name="Nolan M."/>
            <person name="Ohm R.A."/>
            <person name="Pangilinan J."/>
            <person name="Pereira M.F."/>
            <person name="Perotto S."/>
            <person name="Peter M."/>
            <person name="Pfister S."/>
            <person name="Riley R."/>
            <person name="Sitrit Y."/>
            <person name="Stielow J.B."/>
            <person name="Szollosi G."/>
            <person name="Zifcakova L."/>
            <person name="Stursova M."/>
            <person name="Spatafora J.W."/>
            <person name="Tedersoo L."/>
            <person name="Vaario L.M."/>
            <person name="Yamada A."/>
            <person name="Yan M."/>
            <person name="Wang P."/>
            <person name="Xu J."/>
            <person name="Bruns T."/>
            <person name="Baldrian P."/>
            <person name="Vilgalys R."/>
            <person name="Dunand C."/>
            <person name="Henrissat B."/>
            <person name="Grigoriev I.V."/>
            <person name="Hibbett D."/>
            <person name="Nagy L.G."/>
            <person name="Martin F.M."/>
        </authorList>
    </citation>
    <scope>NUCLEOTIDE SEQUENCE</scope>
    <source>
        <strain evidence="3">UH-Tt-Lm1</strain>
    </source>
</reference>
<accession>A0A9P6L5Q5</accession>
<evidence type="ECO:0000259" key="2">
    <source>
        <dbReference type="Pfam" id="PF25823"/>
    </source>
</evidence>
<feature type="region of interest" description="Disordered" evidence="1">
    <location>
        <begin position="335"/>
        <end position="464"/>
    </location>
</feature>
<feature type="compositionally biased region" description="Low complexity" evidence="1">
    <location>
        <begin position="519"/>
        <end position="533"/>
    </location>
</feature>
<dbReference type="AlphaFoldDB" id="A0A9P6L5Q5"/>
<name>A0A9P6L5Q5_9AGAM</name>
<feature type="domain" description="Ams2/SPT21 N-terminal" evidence="2">
    <location>
        <begin position="3"/>
        <end position="85"/>
    </location>
</feature>
<dbReference type="OrthoDB" id="3199820at2759"/>
<evidence type="ECO:0000256" key="1">
    <source>
        <dbReference type="SAM" id="MobiDB-lite"/>
    </source>
</evidence>
<feature type="region of interest" description="Disordered" evidence="1">
    <location>
        <begin position="626"/>
        <end position="695"/>
    </location>
</feature>
<sequence>MAAKYVPVRVLYMVQNNPQYMLARSPTSVPVFMVYNAPHPGSAPSIYGKTRLETCIQAINRSSPEFFSEDEEDYSVYLVDPVETQQSGSTLNNASSSNGVLPQFAGVTVGLGVLSTLLDSSAEDVWVTGTISTGPDGSESLEVVFTLKPMKRKPPPAVSQKKRSRKQPSASHQSQTTNHPPQSSQPLARSSSLTALEIKARNAKYYKSDASLPPPPILSGQAKSHYPVRSTSFPSQPPPQTKPATTYDFSSSTPQTSRLQTLLSVLSSTQNRNSVLSVLSLMDASKSSATSDSSGGSTSSLKGTDDAFALALRSLLHAAATTSASANSISPTNHRIALLAPPPNKAIDFPSPSSSGEDDNLPSKPYAASTPEDPSSTACVSPEVRCIEKGKATLDKENFHPIEHTTPSKSEKKRDGEKVLSPANSPSRPLGRYNTMTSPIRPIDVSSSSQRKRTISDVGDVNERVREKVKLLRGSGTAGPTASSFDDTLTDPFEGVKRRLFSLSSHYTAQYHSDPTFDSLPPSSSQGSTSSMVSDRDTKPPPSSSSSFSGSDRTTARIRNSKLTGPEPPSESSTTASTADPDGKKRFVVPDWAKTETATVPRLSQDTAAKLEAAEAEKVAQMKLNKRARSAAARKRKLEQMVAEDENIDRLPSSARSREKNKQVQSKPKAHGEAPALGLKNASNKPITPKRNKPGVEDAIDLPLVASSSPAIFNSSPLASRSGGLVLKTPTKRRRNSSRTPTKWSAVRAASESPLFTPDGTAGGITPKKLPSLFSAISPLRKGRKSPPILRHSSSFSVAKKVVIDLEQDEDEGSMNSLPNPSSDVDEPDAPVEPFCRLADPELLSSSPPPSSPIMTSSDVDLPQPEVVTSDTETTKGRKSELAVTSTPECRPPPTTDFQSSDNDFVDFMLQTTSSNSQPPTAPSPSGAKFASEIFDWGSDDTLAGSSSATPFDDFEFLDNSSLTQPLSASLGFDYGSLGVGGLGGLGDAGAEFEIGEFWQSVKPLMELGPLATNGTSEAGAGAGRVPGEEAKGGDGDKLASGMVDLFGGCLV</sequence>
<feature type="compositionally biased region" description="Basic and acidic residues" evidence="1">
    <location>
        <begin position="409"/>
        <end position="418"/>
    </location>
</feature>
<feature type="region of interest" description="Disordered" evidence="1">
    <location>
        <begin position="145"/>
        <end position="190"/>
    </location>
</feature>
<evidence type="ECO:0000313" key="4">
    <source>
        <dbReference type="Proteomes" id="UP000736335"/>
    </source>
</evidence>
<feature type="region of interest" description="Disordered" evidence="1">
    <location>
        <begin position="717"/>
        <end position="770"/>
    </location>
</feature>
<dbReference type="InterPro" id="IPR042403">
    <property type="entry name" value="Spt21/Ams2"/>
</dbReference>
<dbReference type="Pfam" id="PF25823">
    <property type="entry name" value="Ams2-SPT21_N"/>
    <property type="match status" value="1"/>
</dbReference>
<feature type="compositionally biased region" description="Polar residues" evidence="1">
    <location>
        <begin position="814"/>
        <end position="823"/>
    </location>
</feature>
<dbReference type="PANTHER" id="PTHR39147:SF1">
    <property type="entry name" value="PROTEIN SPT21"/>
    <property type="match status" value="1"/>
</dbReference>
<feature type="compositionally biased region" description="Low complexity" evidence="1">
    <location>
        <begin position="570"/>
        <end position="580"/>
    </location>
</feature>
<protein>
    <recommendedName>
        <fullName evidence="2">Ams2/SPT21 N-terminal domain-containing protein</fullName>
    </recommendedName>
</protein>
<reference evidence="3" key="2">
    <citation type="submission" date="2020-11" db="EMBL/GenBank/DDBJ databases">
        <authorList>
            <consortium name="DOE Joint Genome Institute"/>
            <person name="Kuo A."/>
            <person name="Miyauchi S."/>
            <person name="Kiss E."/>
            <person name="Drula E."/>
            <person name="Kohler A."/>
            <person name="Sanchez-Garcia M."/>
            <person name="Andreopoulos B."/>
            <person name="Barry K.W."/>
            <person name="Bonito G."/>
            <person name="Buee M."/>
            <person name="Carver A."/>
            <person name="Chen C."/>
            <person name="Cichocki N."/>
            <person name="Clum A."/>
            <person name="Culley D."/>
            <person name="Crous P.W."/>
            <person name="Fauchery L."/>
            <person name="Girlanda M."/>
            <person name="Hayes R."/>
            <person name="Keri Z."/>
            <person name="Labutti K."/>
            <person name="Lipzen A."/>
            <person name="Lombard V."/>
            <person name="Magnuson J."/>
            <person name="Maillard F."/>
            <person name="Morin E."/>
            <person name="Murat C."/>
            <person name="Nolan M."/>
            <person name="Ohm R."/>
            <person name="Pangilinan J."/>
            <person name="Pereira M."/>
            <person name="Perotto S."/>
            <person name="Peter M."/>
            <person name="Riley R."/>
            <person name="Sitrit Y."/>
            <person name="Stielow B."/>
            <person name="Szollosi G."/>
            <person name="Zifcakova L."/>
            <person name="Stursova M."/>
            <person name="Spatafora J.W."/>
            <person name="Tedersoo L."/>
            <person name="Vaario L.-M."/>
            <person name="Yamada A."/>
            <person name="Yan M."/>
            <person name="Wang P."/>
            <person name="Xu J."/>
            <person name="Bruns T."/>
            <person name="Baldrian P."/>
            <person name="Vilgalys R."/>
            <person name="Henrissat B."/>
            <person name="Grigoriev I.V."/>
            <person name="Hibbett D."/>
            <person name="Nagy L.G."/>
            <person name="Martin F.M."/>
        </authorList>
    </citation>
    <scope>NUCLEOTIDE SEQUENCE</scope>
    <source>
        <strain evidence="3">UH-Tt-Lm1</strain>
    </source>
</reference>
<dbReference type="PANTHER" id="PTHR39147">
    <property type="entry name" value="PROTEIN SPT21"/>
    <property type="match status" value="1"/>
</dbReference>
<feature type="compositionally biased region" description="Low complexity" evidence="1">
    <location>
        <begin position="544"/>
        <end position="553"/>
    </location>
</feature>